<dbReference type="Proteomes" id="UP000198820">
    <property type="component" value="Unassembled WGS sequence"/>
</dbReference>
<comment type="pathway">
    <text evidence="5">Cofactor biosynthesis; nicotinate biosynthesis; nicotinate from nicotinamide: step 1/1.</text>
</comment>
<evidence type="ECO:0000256" key="2">
    <source>
        <dbReference type="ARBA" id="ARBA00022642"/>
    </source>
</evidence>
<dbReference type="CDD" id="cd01011">
    <property type="entry name" value="nicotinamidase"/>
    <property type="match status" value="1"/>
</dbReference>
<evidence type="ECO:0000256" key="3">
    <source>
        <dbReference type="ARBA" id="ARBA00022723"/>
    </source>
</evidence>
<dbReference type="NCBIfam" id="NF008623">
    <property type="entry name" value="PRK11609.1"/>
    <property type="match status" value="1"/>
</dbReference>
<dbReference type="InterPro" id="IPR052347">
    <property type="entry name" value="Isochorismatase_Nicotinamidase"/>
</dbReference>
<keyword evidence="4" id="KW-0378">Hydrolase</keyword>
<dbReference type="AlphaFoldDB" id="A0A1H4BIV4"/>
<keyword evidence="3" id="KW-0479">Metal-binding</keyword>
<evidence type="ECO:0000313" key="10">
    <source>
        <dbReference type="EMBL" id="SEA47984.1"/>
    </source>
</evidence>
<evidence type="ECO:0000313" key="11">
    <source>
        <dbReference type="Proteomes" id="UP000198820"/>
    </source>
</evidence>
<dbReference type="InterPro" id="IPR036380">
    <property type="entry name" value="Isochorismatase-like_sf"/>
</dbReference>
<dbReference type="Pfam" id="PF00857">
    <property type="entry name" value="Isochorismatase"/>
    <property type="match status" value="1"/>
</dbReference>
<gene>
    <name evidence="10" type="ORF">SAMN05421540_10658</name>
</gene>
<dbReference type="InterPro" id="IPR000868">
    <property type="entry name" value="Isochorismatase-like_dom"/>
</dbReference>
<proteinExistence type="inferred from homology"/>
<dbReference type="FunFam" id="3.40.50.850:FF:000006">
    <property type="entry name" value="Bifunctional pyrazinamidase/nicotinamidase"/>
    <property type="match status" value="1"/>
</dbReference>
<evidence type="ECO:0000259" key="9">
    <source>
        <dbReference type="Pfam" id="PF00857"/>
    </source>
</evidence>
<protein>
    <recommendedName>
        <fullName evidence="8">Nicotinamidase</fullName>
        <ecNumber evidence="6">3.5.1.19</ecNumber>
    </recommendedName>
    <alternativeName>
        <fullName evidence="7">Nicotinamide deamidase</fullName>
    </alternativeName>
</protein>
<keyword evidence="11" id="KW-1185">Reference proteome</keyword>
<dbReference type="GO" id="GO:0019363">
    <property type="term" value="P:pyridine nucleotide biosynthetic process"/>
    <property type="evidence" value="ECO:0007669"/>
    <property type="project" value="UniProtKB-KW"/>
</dbReference>
<dbReference type="STRING" id="908615.SAMN05421540_10658"/>
<dbReference type="EC" id="3.5.1.19" evidence="6"/>
<sequence>MKTLVLVDVQNDFMPGGSLEVKEGDQIVSEINKIIQNYDLVVATVDWHPENHMSFASNHVDKNPFDSIDFKGSKQTLWPNHCVQNTEGAAFHPDLKQSYIETIFRKGTNPELDSYSGFYDNMHEKSTGLAGYLKEKGVSEFDVCGLAGDICVYFTIKDALDEGFKVNVIEQATKALEPVTFEKQKAELKEKGVSYF</sequence>
<dbReference type="Gene3D" id="3.40.50.850">
    <property type="entry name" value="Isochorismatase-like"/>
    <property type="match status" value="1"/>
</dbReference>
<evidence type="ECO:0000256" key="4">
    <source>
        <dbReference type="ARBA" id="ARBA00022801"/>
    </source>
</evidence>
<evidence type="ECO:0000256" key="5">
    <source>
        <dbReference type="ARBA" id="ARBA00037900"/>
    </source>
</evidence>
<dbReference type="SUPFAM" id="SSF52499">
    <property type="entry name" value="Isochorismatase-like hydrolases"/>
    <property type="match status" value="1"/>
</dbReference>
<dbReference type="EMBL" id="FNQF01000006">
    <property type="protein sequence ID" value="SEA47984.1"/>
    <property type="molecule type" value="Genomic_DNA"/>
</dbReference>
<feature type="domain" description="Isochorismatase-like" evidence="9">
    <location>
        <begin position="3"/>
        <end position="180"/>
    </location>
</feature>
<reference evidence="10 11" key="1">
    <citation type="submission" date="2016-10" db="EMBL/GenBank/DDBJ databases">
        <authorList>
            <person name="de Groot N.N."/>
        </authorList>
    </citation>
    <scope>NUCLEOTIDE SEQUENCE [LARGE SCALE GENOMIC DNA]</scope>
    <source>
        <strain evidence="10 11">DSM 23581</strain>
    </source>
</reference>
<accession>A0A1H4BIV4</accession>
<keyword evidence="2" id="KW-0662">Pyridine nucleotide biosynthesis</keyword>
<evidence type="ECO:0000256" key="1">
    <source>
        <dbReference type="ARBA" id="ARBA00006336"/>
    </source>
</evidence>
<dbReference type="PANTHER" id="PTHR11080">
    <property type="entry name" value="PYRAZINAMIDASE/NICOTINAMIDASE"/>
    <property type="match status" value="1"/>
</dbReference>
<name>A0A1H4BIV4_9FLAO</name>
<comment type="similarity">
    <text evidence="1">Belongs to the isochorismatase family.</text>
</comment>
<dbReference type="PANTHER" id="PTHR11080:SF2">
    <property type="entry name" value="LD05707P"/>
    <property type="match status" value="1"/>
</dbReference>
<dbReference type="GO" id="GO:0046872">
    <property type="term" value="F:metal ion binding"/>
    <property type="evidence" value="ECO:0007669"/>
    <property type="project" value="UniProtKB-KW"/>
</dbReference>
<evidence type="ECO:0000256" key="8">
    <source>
        <dbReference type="ARBA" id="ARBA00072277"/>
    </source>
</evidence>
<evidence type="ECO:0000256" key="7">
    <source>
        <dbReference type="ARBA" id="ARBA00043224"/>
    </source>
</evidence>
<dbReference type="RefSeq" id="WP_093244364.1">
    <property type="nucleotide sequence ID" value="NZ_FNQF01000006.1"/>
</dbReference>
<dbReference type="GO" id="GO:0008936">
    <property type="term" value="F:nicotinamidase activity"/>
    <property type="evidence" value="ECO:0007669"/>
    <property type="project" value="UniProtKB-EC"/>
</dbReference>
<organism evidence="10 11">
    <name type="scientific">Psychroflexus halocasei</name>
    <dbReference type="NCBI Taxonomy" id="908615"/>
    <lineage>
        <taxon>Bacteria</taxon>
        <taxon>Pseudomonadati</taxon>
        <taxon>Bacteroidota</taxon>
        <taxon>Flavobacteriia</taxon>
        <taxon>Flavobacteriales</taxon>
        <taxon>Flavobacteriaceae</taxon>
        <taxon>Psychroflexus</taxon>
    </lineage>
</organism>
<evidence type="ECO:0000256" key="6">
    <source>
        <dbReference type="ARBA" id="ARBA00039017"/>
    </source>
</evidence>